<feature type="region of interest" description="Disordered" evidence="8">
    <location>
        <begin position="1"/>
        <end position="20"/>
    </location>
</feature>
<dbReference type="PRINTS" id="PR00326">
    <property type="entry name" value="GTP1OBG"/>
</dbReference>
<dbReference type="Pfam" id="PF08153">
    <property type="entry name" value="NGP1NT"/>
    <property type="match status" value="1"/>
</dbReference>
<evidence type="ECO:0000256" key="7">
    <source>
        <dbReference type="RuleBase" id="RU364023"/>
    </source>
</evidence>
<evidence type="ECO:0000313" key="12">
    <source>
        <dbReference type="Proteomes" id="UP000602905"/>
    </source>
</evidence>
<proteinExistence type="inferred from homology"/>
<dbReference type="PANTHER" id="PTHR11089:SF9">
    <property type="entry name" value="NUCLEOLAR GTP-BINDING PROTEIN 2"/>
    <property type="match status" value="1"/>
</dbReference>
<evidence type="ECO:0000259" key="9">
    <source>
        <dbReference type="Pfam" id="PF01926"/>
    </source>
</evidence>
<sequence>MAPTKPKKSPQSGDKKMTLKRVKGENFYRDAKSAARVKMLNGGKAVRDRDGKIIKAAAFQKGEDETKPGRVQPDRRWFGNTRVISQNALDHFRTSLAEKKDDPYSVLLKRNKLPMALLDDAAKGTKRPQIVDTEPFGDTFGPKAQRKRPRLDASIASFQDLAIASADGPVEGTAEASELPVLATIPYIEADVEADEATHGIYQEPIYAKGTSRRIYGELYKVLDSSDVVIHVLDARDPLGTMCKSVTDYLRKEKSHKQVVLLLNKCDLVPTWVTARYVSLLSKTYPTLAFHASLTHSFGKGSLIQLLRQFSTLHSDKKQISVGFIGYPNVGKSSVINCLKKGRVCRVAPIPGETKVWQYITLMRRIYLIDCPGIVPVSAKDSQTDTVLKGVVRVENLPTPSEHIPALLDRVRTVYLERTYDVHLRDTATEEEKVEGKKHEPKWDADEFLDALARKSGKLLKGGEPDRETIAKMVLNDWIRGKIPFFVRPPDADAPREEGKEEKSKLKVRTGEKAGVPGVEQKVGGILVRNAFEGEDADVKRAGGDHAQEEDEEDADGEGSVDAEGEEEEDEEESEEEEEEEEESEESEEEEEAELAWEDVFPTEAPAHAAESESESEASELEKAPAPQKNKGKGKAPAPVHEENDSDNPVRKKDPRMTTNKKKATNFFTTANVKNRNRDRQTPKAPGSKAAVSLQLKAARGGKENTCVSALMCVDPDLQTPILTVDQSHTAHTKMSFVTNTLRYLRHQAHENPTIVWSIAIGAAGPLAVVVVPPVRRRFGWVPDERIPTSYPLPNRARSTVTGYDDPQ</sequence>
<evidence type="ECO:0000256" key="4">
    <source>
        <dbReference type="ARBA" id="ARBA00022741"/>
    </source>
</evidence>
<dbReference type="InterPro" id="IPR024929">
    <property type="entry name" value="GNL2_CP_dom"/>
</dbReference>
<dbReference type="Gene3D" id="3.40.50.300">
    <property type="entry name" value="P-loop containing nucleotide triphosphate hydrolases"/>
    <property type="match status" value="1"/>
</dbReference>
<feature type="region of interest" description="Disordered" evidence="8">
    <location>
        <begin position="537"/>
        <end position="690"/>
    </location>
</feature>
<feature type="compositionally biased region" description="Basic and acidic residues" evidence="8">
    <location>
        <begin position="640"/>
        <end position="656"/>
    </location>
</feature>
<dbReference type="CDD" id="cd22903">
    <property type="entry name" value="NI9M"/>
    <property type="match status" value="1"/>
</dbReference>
<dbReference type="EMBL" id="JACYCD010000238">
    <property type="protein sequence ID" value="KAF8699517.1"/>
    <property type="molecule type" value="Genomic_DNA"/>
</dbReference>
<dbReference type="Proteomes" id="UP000602905">
    <property type="component" value="Unassembled WGS sequence"/>
</dbReference>
<dbReference type="Pfam" id="PF01926">
    <property type="entry name" value="MMR_HSR1"/>
    <property type="match status" value="1"/>
</dbReference>
<evidence type="ECO:0000256" key="2">
    <source>
        <dbReference type="ARBA" id="ARBA00004604"/>
    </source>
</evidence>
<accession>A0A8H7LSD8</accession>
<comment type="similarity">
    <text evidence="7">Belongs to the TRAFAC class YlqF/YawG GTPase family. NOG2 subfamily.</text>
</comment>
<evidence type="ECO:0000259" key="10">
    <source>
        <dbReference type="Pfam" id="PF08153"/>
    </source>
</evidence>
<dbReference type="OrthoDB" id="444945at2759"/>
<dbReference type="PANTHER" id="PTHR11089">
    <property type="entry name" value="GTP-BINDING PROTEIN-RELATED"/>
    <property type="match status" value="1"/>
</dbReference>
<dbReference type="InterPro" id="IPR027417">
    <property type="entry name" value="P-loop_NTPase"/>
</dbReference>
<dbReference type="GO" id="GO:0005730">
    <property type="term" value="C:nucleolus"/>
    <property type="evidence" value="ECO:0007669"/>
    <property type="project" value="UniProtKB-SubCell"/>
</dbReference>
<evidence type="ECO:0000256" key="8">
    <source>
        <dbReference type="SAM" id="MobiDB-lite"/>
    </source>
</evidence>
<dbReference type="InterPro" id="IPR006073">
    <property type="entry name" value="GTP-bd"/>
</dbReference>
<feature type="compositionally biased region" description="Basic and acidic residues" evidence="8">
    <location>
        <begin position="490"/>
        <end position="512"/>
    </location>
</feature>
<dbReference type="SUPFAM" id="SSF52540">
    <property type="entry name" value="P-loop containing nucleoside triphosphate hydrolases"/>
    <property type="match status" value="1"/>
</dbReference>
<feature type="region of interest" description="Disordered" evidence="8">
    <location>
        <begin position="487"/>
        <end position="513"/>
    </location>
</feature>
<dbReference type="InterPro" id="IPR012971">
    <property type="entry name" value="NOG2_N_dom"/>
</dbReference>
<dbReference type="CDD" id="cd01858">
    <property type="entry name" value="NGP_1"/>
    <property type="match status" value="1"/>
</dbReference>
<dbReference type="InterPro" id="IPR023179">
    <property type="entry name" value="GTP-bd_ortho_bundle_sf"/>
</dbReference>
<protein>
    <recommendedName>
        <fullName evidence="3 7">Nucleolar GTP-binding protein 2</fullName>
    </recommendedName>
</protein>
<feature type="compositionally biased region" description="Acidic residues" evidence="8">
    <location>
        <begin position="548"/>
        <end position="597"/>
    </location>
</feature>
<dbReference type="GO" id="GO:0005525">
    <property type="term" value="F:GTP binding"/>
    <property type="evidence" value="ECO:0007669"/>
    <property type="project" value="UniProtKB-KW"/>
</dbReference>
<organism evidence="11 12">
    <name type="scientific">Rhizoctonia solani</name>
    <dbReference type="NCBI Taxonomy" id="456999"/>
    <lineage>
        <taxon>Eukaryota</taxon>
        <taxon>Fungi</taxon>
        <taxon>Dikarya</taxon>
        <taxon>Basidiomycota</taxon>
        <taxon>Agaricomycotina</taxon>
        <taxon>Agaricomycetes</taxon>
        <taxon>Cantharellales</taxon>
        <taxon>Ceratobasidiaceae</taxon>
        <taxon>Rhizoctonia</taxon>
    </lineage>
</organism>
<evidence type="ECO:0000256" key="6">
    <source>
        <dbReference type="ARBA" id="ARBA00023242"/>
    </source>
</evidence>
<comment type="subcellular location">
    <subcellularLocation>
        <location evidence="2 7">Nucleus</location>
        <location evidence="2 7">Nucleolus</location>
    </subcellularLocation>
</comment>
<gene>
    <name evidence="11" type="ORF">RHS03_07030</name>
</gene>
<evidence type="ECO:0000256" key="5">
    <source>
        <dbReference type="ARBA" id="ARBA00023134"/>
    </source>
</evidence>
<name>A0A8H7LSD8_9AGAM</name>
<dbReference type="AlphaFoldDB" id="A0A8H7LSD8"/>
<feature type="compositionally biased region" description="Basic and acidic residues" evidence="8">
    <location>
        <begin position="537"/>
        <end position="547"/>
    </location>
</feature>
<dbReference type="InterPro" id="IPR050755">
    <property type="entry name" value="TRAFAC_YlqF/YawG_RiboMat"/>
</dbReference>
<evidence type="ECO:0000256" key="1">
    <source>
        <dbReference type="ARBA" id="ARBA00003892"/>
    </source>
</evidence>
<keyword evidence="6 7" id="KW-0539">Nucleus</keyword>
<dbReference type="Gene3D" id="1.10.1580.10">
    <property type="match status" value="1"/>
</dbReference>
<dbReference type="InterPro" id="IPR039961">
    <property type="entry name" value="Nuo9.5"/>
</dbReference>
<evidence type="ECO:0000256" key="3">
    <source>
        <dbReference type="ARBA" id="ARBA00022127"/>
    </source>
</evidence>
<feature type="non-terminal residue" evidence="11">
    <location>
        <position position="1"/>
    </location>
</feature>
<comment type="function">
    <text evidence="1 7">GTPase that associates with pre-60S ribosomal subunits in the nucleolus and is required for their nuclear export and maturation.</text>
</comment>
<dbReference type="FunFam" id="3.40.50.300:FF:000559">
    <property type="entry name" value="Nuclear/nucleolar GTPase 2"/>
    <property type="match status" value="1"/>
</dbReference>
<keyword evidence="4 7" id="KW-0547">Nucleotide-binding</keyword>
<comment type="caution">
    <text evidence="11">The sequence shown here is derived from an EMBL/GenBank/DDBJ whole genome shotgun (WGS) entry which is preliminary data.</text>
</comment>
<evidence type="ECO:0000313" key="11">
    <source>
        <dbReference type="EMBL" id="KAF8699517.1"/>
    </source>
</evidence>
<reference evidence="11" key="1">
    <citation type="submission" date="2020-09" db="EMBL/GenBank/DDBJ databases">
        <title>Comparative genome analyses of four rice-infecting Rhizoctonia solani isolates reveal extensive enrichment of homogalacturonan modification genes.</title>
        <authorList>
            <person name="Lee D.-Y."/>
            <person name="Jeon J."/>
            <person name="Kim K.-T."/>
            <person name="Cheong K."/>
            <person name="Song H."/>
            <person name="Choi G."/>
            <person name="Ko J."/>
            <person name="Opiyo S.O."/>
            <person name="Zuo S."/>
            <person name="Madhav S."/>
            <person name="Lee Y.-H."/>
            <person name="Wang G.-L."/>
        </authorList>
    </citation>
    <scope>NUCLEOTIDE SEQUENCE</scope>
    <source>
        <strain evidence="11">AG1-IA WGL</strain>
    </source>
</reference>
<feature type="domain" description="G" evidence="9">
    <location>
        <begin position="322"/>
        <end position="381"/>
    </location>
</feature>
<feature type="domain" description="Nucleolar GTP-binding protein 2 N-terminal" evidence="10">
    <location>
        <begin position="39"/>
        <end position="163"/>
    </location>
</feature>
<keyword evidence="5 7" id="KW-0342">GTP-binding</keyword>